<keyword evidence="4 9" id="KW-0863">Zinc-finger</keyword>
<feature type="domain" description="C2H2-type" evidence="11">
    <location>
        <begin position="445"/>
        <end position="472"/>
    </location>
</feature>
<dbReference type="OMA" id="EMQFIDQ"/>
<dbReference type="SUPFAM" id="SSF57667">
    <property type="entry name" value="beta-beta-alpha zinc fingers"/>
    <property type="match status" value="8"/>
</dbReference>
<dbReference type="Gene3D" id="3.30.160.60">
    <property type="entry name" value="Classic Zinc Finger"/>
    <property type="match status" value="10"/>
</dbReference>
<evidence type="ECO:0000256" key="7">
    <source>
        <dbReference type="ARBA" id="ARBA00023163"/>
    </source>
</evidence>
<feature type="domain" description="C2H2-type" evidence="11">
    <location>
        <begin position="850"/>
        <end position="877"/>
    </location>
</feature>
<keyword evidence="3" id="KW-0677">Repeat</keyword>
<name>A0A9W2ZN06_BIOGL</name>
<dbReference type="GeneID" id="106051877"/>
<proteinExistence type="predicted"/>
<feature type="domain" description="C2H2-type" evidence="11">
    <location>
        <begin position="357"/>
        <end position="387"/>
    </location>
</feature>
<dbReference type="PANTHER" id="PTHR24376:SF235">
    <property type="entry name" value="C2H2-TYPE DOMAIN-CONTAINING PROTEIN"/>
    <property type="match status" value="1"/>
</dbReference>
<dbReference type="InterPro" id="IPR036236">
    <property type="entry name" value="Znf_C2H2_sf"/>
</dbReference>
<keyword evidence="5" id="KW-0862">Zinc</keyword>
<dbReference type="Pfam" id="PF00096">
    <property type="entry name" value="zf-C2H2"/>
    <property type="match status" value="6"/>
</dbReference>
<dbReference type="PROSITE" id="PS50157">
    <property type="entry name" value="ZINC_FINGER_C2H2_2"/>
    <property type="match status" value="15"/>
</dbReference>
<dbReference type="PANTHER" id="PTHR24376">
    <property type="entry name" value="ZINC FINGER PROTEIN"/>
    <property type="match status" value="1"/>
</dbReference>
<evidence type="ECO:0000256" key="5">
    <source>
        <dbReference type="ARBA" id="ARBA00022833"/>
    </source>
</evidence>
<feature type="domain" description="C2H2-type" evidence="11">
    <location>
        <begin position="417"/>
        <end position="444"/>
    </location>
</feature>
<keyword evidence="2" id="KW-0479">Metal-binding</keyword>
<dbReference type="InterPro" id="IPR013087">
    <property type="entry name" value="Znf_C2H2_type"/>
</dbReference>
<feature type="domain" description="C2H2-type" evidence="11">
    <location>
        <begin position="649"/>
        <end position="677"/>
    </location>
</feature>
<evidence type="ECO:0000256" key="6">
    <source>
        <dbReference type="ARBA" id="ARBA00023015"/>
    </source>
</evidence>
<reference evidence="13" key="1">
    <citation type="submission" date="2025-08" db="UniProtKB">
        <authorList>
            <consortium name="RefSeq"/>
        </authorList>
    </citation>
    <scope>IDENTIFICATION</scope>
</reference>
<gene>
    <name evidence="13" type="primary">LOC106051877</name>
</gene>
<feature type="region of interest" description="Disordered" evidence="10">
    <location>
        <begin position="765"/>
        <end position="807"/>
    </location>
</feature>
<dbReference type="FunFam" id="3.30.160.60:FF:000060">
    <property type="entry name" value="zinc finger protein 436"/>
    <property type="match status" value="1"/>
</dbReference>
<feature type="domain" description="C2H2-type" evidence="11">
    <location>
        <begin position="592"/>
        <end position="619"/>
    </location>
</feature>
<feature type="domain" description="C2H2-type" evidence="11">
    <location>
        <begin position="300"/>
        <end position="327"/>
    </location>
</feature>
<keyword evidence="12" id="KW-1185">Reference proteome</keyword>
<evidence type="ECO:0000256" key="3">
    <source>
        <dbReference type="ARBA" id="ARBA00022737"/>
    </source>
</evidence>
<evidence type="ECO:0000256" key="4">
    <source>
        <dbReference type="ARBA" id="ARBA00022771"/>
    </source>
</evidence>
<dbReference type="GO" id="GO:0008270">
    <property type="term" value="F:zinc ion binding"/>
    <property type="evidence" value="ECO:0007669"/>
    <property type="project" value="UniProtKB-KW"/>
</dbReference>
<evidence type="ECO:0000256" key="2">
    <source>
        <dbReference type="ARBA" id="ARBA00022723"/>
    </source>
</evidence>
<evidence type="ECO:0000259" key="11">
    <source>
        <dbReference type="PROSITE" id="PS50157"/>
    </source>
</evidence>
<protein>
    <submittedName>
        <fullName evidence="13">Zinc finger protein 665-like isoform X1</fullName>
    </submittedName>
</protein>
<dbReference type="SMART" id="SM00355">
    <property type="entry name" value="ZnF_C2H2"/>
    <property type="match status" value="18"/>
</dbReference>
<evidence type="ECO:0000256" key="9">
    <source>
        <dbReference type="PROSITE-ProRule" id="PRU00042"/>
    </source>
</evidence>
<feature type="domain" description="C2H2-type" evidence="11">
    <location>
        <begin position="935"/>
        <end position="963"/>
    </location>
</feature>
<feature type="domain" description="C2H2-type" evidence="11">
    <location>
        <begin position="711"/>
        <end position="739"/>
    </location>
</feature>
<keyword evidence="6" id="KW-0805">Transcription regulation</keyword>
<feature type="compositionally biased region" description="Basic and acidic residues" evidence="10">
    <location>
        <begin position="767"/>
        <end position="788"/>
    </location>
</feature>
<dbReference type="Pfam" id="PF12874">
    <property type="entry name" value="zf-met"/>
    <property type="match status" value="1"/>
</dbReference>
<dbReference type="FunFam" id="3.30.160.60:FF:000478">
    <property type="entry name" value="Zinc finger protein 133"/>
    <property type="match status" value="1"/>
</dbReference>
<accession>A0A9W2ZN06</accession>
<evidence type="ECO:0000256" key="10">
    <source>
        <dbReference type="SAM" id="MobiDB-lite"/>
    </source>
</evidence>
<evidence type="ECO:0000256" key="8">
    <source>
        <dbReference type="ARBA" id="ARBA00023242"/>
    </source>
</evidence>
<dbReference type="Proteomes" id="UP001165740">
    <property type="component" value="Chromosome 1"/>
</dbReference>
<dbReference type="FunFam" id="3.30.160.60:FF:000925">
    <property type="entry name" value="Zinc finger protein 668"/>
    <property type="match status" value="1"/>
</dbReference>
<evidence type="ECO:0000313" key="12">
    <source>
        <dbReference type="Proteomes" id="UP001165740"/>
    </source>
</evidence>
<feature type="domain" description="C2H2-type" evidence="11">
    <location>
        <begin position="621"/>
        <end position="648"/>
    </location>
</feature>
<dbReference type="RefSeq" id="XP_055876338.1">
    <property type="nucleotide sequence ID" value="XM_056020363.1"/>
</dbReference>
<dbReference type="PROSITE" id="PS00028">
    <property type="entry name" value="ZINC_FINGER_C2H2_1"/>
    <property type="match status" value="13"/>
</dbReference>
<feature type="domain" description="C2H2-type" evidence="11">
    <location>
        <begin position="328"/>
        <end position="356"/>
    </location>
</feature>
<comment type="subcellular location">
    <subcellularLocation>
        <location evidence="1">Nucleus</location>
    </subcellularLocation>
</comment>
<feature type="domain" description="C2H2-type" evidence="11">
    <location>
        <begin position="907"/>
        <end position="934"/>
    </location>
</feature>
<keyword evidence="7" id="KW-0804">Transcription</keyword>
<sequence length="974" mass="113282">MAAVRVRTHLLFLQLCKPNISLEFEYLKSEKRRNPHLLTKSFFKKMENGDLSCKEEINSIASLLRTFLPDHDDIPLNGSTEQLLKQVGEGLNSSNSFDINYPTASLTSDVEKRFDVDTPFSSQFNLKNKNKQKRTKEKRENGHESKKTSNHKSSQMVVKPAESSEDVDSDATIDMAYSEMDHSFEPTESNVKSIDNKTNGDNPFSTNCIKHYACFLCDEIFTDLDVYSQHMIGHSQELVSIKCHDCNESFANKTQYSSHRRLSTYELWVDRNKLQELIAPLKEESEGRTSKKADETEESYICSVCGNMYFKYYSFLKHMEEHKDSNAFLCAVCHEAFKSPCLLRYHVDLLHSHVQPYQCRRCLRRFKMKGSLSTHLRYCDVEPGSNPFAEEMQFIDHLSQQRKFLDMEKDDMDQSQFSCPICTFMFDTPEELQNHMNYHDEIKPYKCEECGRGFRSKNVLQKHMQLHKTNHDCKCEICGVQLITRSGYNAHLRGHRNQEIIQASLMCDSSAGASKENPGLEPALEILQRFKEKTESKYDEMRQSEDGSTGTYQLPKAKVKTYPCPLCGMMFHSGGAKFQAHAKKVHKDAEFIKCTKCTKCFLGKENLDRHIKLHKMYTETFPCDECGKTFRRKYALLVHKRMHTFKKFLKCDICGQEFRFVSEVDKHKNHKHRYDRILNIYKCNICGQRFPMLSHLSVHCYCHNVPDSKPFECDLCKNCFRTSIELKQHIYKKHEELMKKHGDSRYISNTGTLLTTPKAEVSVASEPDIKKEVIDEDEKDSKDEKLSDASEVTIPQDGLGQEAKKVGQVDETIHNSENNGYDDTGLPSNVDVYNWVTRQFYHQAKVLKRWTCEVCDKAFSSNSDLKTHRRTHSGETPFKCDYCERSFKQRGHRKLHIQVVHTKDMPFKCNQCESAFPTRYRYQVHLKRHTGVREHNCAHCDKGYYTLGKLNEHKKKRHAAEWEEEQANKIIKEN</sequence>
<dbReference type="GO" id="GO:0005634">
    <property type="term" value="C:nucleus"/>
    <property type="evidence" value="ECO:0007669"/>
    <property type="project" value="UniProtKB-SubCell"/>
</dbReference>
<organism evidence="12 13">
    <name type="scientific">Biomphalaria glabrata</name>
    <name type="common">Bloodfluke planorb</name>
    <name type="synonym">Freshwater snail</name>
    <dbReference type="NCBI Taxonomy" id="6526"/>
    <lineage>
        <taxon>Eukaryota</taxon>
        <taxon>Metazoa</taxon>
        <taxon>Spiralia</taxon>
        <taxon>Lophotrochozoa</taxon>
        <taxon>Mollusca</taxon>
        <taxon>Gastropoda</taxon>
        <taxon>Heterobranchia</taxon>
        <taxon>Euthyneura</taxon>
        <taxon>Panpulmonata</taxon>
        <taxon>Hygrophila</taxon>
        <taxon>Lymnaeoidea</taxon>
        <taxon>Planorbidae</taxon>
        <taxon>Biomphalaria</taxon>
    </lineage>
</organism>
<dbReference type="AlphaFoldDB" id="A0A9W2ZN06"/>
<feature type="domain" description="C2H2-type" evidence="11">
    <location>
        <begin position="878"/>
        <end position="906"/>
    </location>
</feature>
<feature type="domain" description="C2H2-type" evidence="11">
    <location>
        <begin position="241"/>
        <end position="266"/>
    </location>
</feature>
<evidence type="ECO:0000256" key="1">
    <source>
        <dbReference type="ARBA" id="ARBA00004123"/>
    </source>
</evidence>
<dbReference type="OrthoDB" id="6077919at2759"/>
<feature type="region of interest" description="Disordered" evidence="10">
    <location>
        <begin position="121"/>
        <end position="169"/>
    </location>
</feature>
<feature type="domain" description="C2H2-type" evidence="11">
    <location>
        <begin position="681"/>
        <end position="708"/>
    </location>
</feature>
<evidence type="ECO:0000313" key="13">
    <source>
        <dbReference type="RefSeq" id="XP_055876338.1"/>
    </source>
</evidence>
<feature type="compositionally biased region" description="Basic and acidic residues" evidence="10">
    <location>
        <begin position="137"/>
        <end position="147"/>
    </location>
</feature>
<keyword evidence="8" id="KW-0539">Nucleus</keyword>